<comment type="caution">
    <text evidence="7">The sequence shown here is derived from an EMBL/GenBank/DDBJ whole genome shotgun (WGS) entry which is preliminary data.</text>
</comment>
<keyword evidence="8" id="KW-1185">Reference proteome</keyword>
<keyword evidence="2" id="KW-0719">Serine esterase</keyword>
<organism evidence="7 8">
    <name type="scientific">Tigriopus californicus</name>
    <name type="common">Marine copepod</name>
    <dbReference type="NCBI Taxonomy" id="6832"/>
    <lineage>
        <taxon>Eukaryota</taxon>
        <taxon>Metazoa</taxon>
        <taxon>Ecdysozoa</taxon>
        <taxon>Arthropoda</taxon>
        <taxon>Crustacea</taxon>
        <taxon>Multicrustacea</taxon>
        <taxon>Hexanauplia</taxon>
        <taxon>Copepoda</taxon>
        <taxon>Harpacticoida</taxon>
        <taxon>Harpacticidae</taxon>
        <taxon>Tigriopus</taxon>
    </lineage>
</organism>
<keyword evidence="5" id="KW-0732">Signal</keyword>
<name>A0A553PF34_TIGCA</name>
<comment type="similarity">
    <text evidence="1">Belongs to the type-B carboxylesterase/lipase family.</text>
</comment>
<dbReference type="OrthoDB" id="6846267at2759"/>
<protein>
    <recommendedName>
        <fullName evidence="6">Carboxylesterase type B domain-containing protein</fullName>
    </recommendedName>
</protein>
<evidence type="ECO:0000256" key="4">
    <source>
        <dbReference type="ARBA" id="ARBA00023180"/>
    </source>
</evidence>
<dbReference type="OMA" id="HTINDPY"/>
<evidence type="ECO:0000259" key="6">
    <source>
        <dbReference type="Pfam" id="PF00135"/>
    </source>
</evidence>
<dbReference type="AlphaFoldDB" id="A0A553PF34"/>
<gene>
    <name evidence="7" type="ORF">TCAL_13297</name>
</gene>
<keyword evidence="3" id="KW-0378">Hydrolase</keyword>
<feature type="domain" description="Carboxylesterase type B" evidence="6">
    <location>
        <begin position="23"/>
        <end position="553"/>
    </location>
</feature>
<dbReference type="PANTHER" id="PTHR43142:SF1">
    <property type="entry name" value="CARBOXYLIC ESTER HYDROLASE"/>
    <property type="match status" value="1"/>
</dbReference>
<keyword evidence="4" id="KW-0325">Glycoprotein</keyword>
<dbReference type="GO" id="GO:0052689">
    <property type="term" value="F:carboxylic ester hydrolase activity"/>
    <property type="evidence" value="ECO:0007669"/>
    <property type="project" value="UniProtKB-KW"/>
</dbReference>
<proteinExistence type="inferred from homology"/>
<sequence length="573" mass="65999">MQNHAHKWLIIVTFVQQCFSVDIDTPQGQIRGLTQTARNGDTFAAFLGIPFGEAPIGSLRWQKPRPYLSWEGVRDGTIHGNECLQDDVHQPSIQTGDEDCLFLNVFTKHPGDLEAKKNVIVWIHGGAFIFGGAKIYNPEYIMEEDVVVVVIQYRLNIFGFLSTEDQNGPGNYGLWDQLEALRWVQRNIQHYGGDPSKVTLMGMSAGGASVHYHMLSKQSHNLFHNAISLSGSSMNWWAQIRHPKKYANKLASVVKCERGNSLEMLDCMRNIPAENLALLQKRFFLYKSDKAYREPMNVFSPRSDPEDLESSFLPLHSFQAMKEGHINQVPYLTGYTEKEGIWRGDLLLPEEKDSPIWADYVGEFSRVFPLSLGLFGNTTDRGNDIVEKIKRFYQLDNLREDHLTEDAIHNFIDVLSDSMFTYGIDITAKLHAERSEAPTYFYFLKYPLEHTLANFGSSGIALPIWEPLKLASHGTDMLLLFNMFPMFEPMSDRSEKVSRDFIKVILDFATHGRSTIHHDWKPLQVEKPNYLVFGEQFQVVQEELPFQERIRFWESLNVFWNYEFSTSNWRDEL</sequence>
<evidence type="ECO:0000256" key="3">
    <source>
        <dbReference type="ARBA" id="ARBA00022801"/>
    </source>
</evidence>
<evidence type="ECO:0000256" key="5">
    <source>
        <dbReference type="SAM" id="SignalP"/>
    </source>
</evidence>
<feature type="chain" id="PRO_5021704254" description="Carboxylesterase type B domain-containing protein" evidence="5">
    <location>
        <begin position="21"/>
        <end position="573"/>
    </location>
</feature>
<dbReference type="InterPro" id="IPR002018">
    <property type="entry name" value="CarbesteraseB"/>
</dbReference>
<dbReference type="Proteomes" id="UP000318571">
    <property type="component" value="Chromosome 5"/>
</dbReference>
<dbReference type="EMBL" id="VCGU01000004">
    <property type="protein sequence ID" value="TRY76290.1"/>
    <property type="molecule type" value="Genomic_DNA"/>
</dbReference>
<evidence type="ECO:0000313" key="7">
    <source>
        <dbReference type="EMBL" id="TRY76290.1"/>
    </source>
</evidence>
<dbReference type="STRING" id="6832.A0A553PF34"/>
<dbReference type="SUPFAM" id="SSF53474">
    <property type="entry name" value="alpha/beta-Hydrolases"/>
    <property type="match status" value="1"/>
</dbReference>
<feature type="signal peptide" evidence="5">
    <location>
        <begin position="1"/>
        <end position="20"/>
    </location>
</feature>
<accession>A0A553PF34</accession>
<dbReference type="InterPro" id="IPR029058">
    <property type="entry name" value="AB_hydrolase_fold"/>
</dbReference>
<dbReference type="Pfam" id="PF00135">
    <property type="entry name" value="COesterase"/>
    <property type="match status" value="1"/>
</dbReference>
<evidence type="ECO:0000313" key="8">
    <source>
        <dbReference type="Proteomes" id="UP000318571"/>
    </source>
</evidence>
<dbReference type="Gene3D" id="3.40.50.1820">
    <property type="entry name" value="alpha/beta hydrolase"/>
    <property type="match status" value="1"/>
</dbReference>
<evidence type="ECO:0000256" key="1">
    <source>
        <dbReference type="ARBA" id="ARBA00005964"/>
    </source>
</evidence>
<evidence type="ECO:0000256" key="2">
    <source>
        <dbReference type="ARBA" id="ARBA00022487"/>
    </source>
</evidence>
<dbReference type="PANTHER" id="PTHR43142">
    <property type="entry name" value="CARBOXYLIC ESTER HYDROLASE"/>
    <property type="match status" value="1"/>
</dbReference>
<reference evidence="7 8" key="1">
    <citation type="journal article" date="2018" name="Nat. Ecol. Evol.">
        <title>Genomic signatures of mitonuclear coevolution across populations of Tigriopus californicus.</title>
        <authorList>
            <person name="Barreto F.S."/>
            <person name="Watson E.T."/>
            <person name="Lima T.G."/>
            <person name="Willett C.S."/>
            <person name="Edmands S."/>
            <person name="Li W."/>
            <person name="Burton R.S."/>
        </authorList>
    </citation>
    <scope>NUCLEOTIDE SEQUENCE [LARGE SCALE GENOMIC DNA]</scope>
    <source>
        <strain evidence="7 8">San Diego</strain>
    </source>
</reference>